<proteinExistence type="predicted"/>
<name>A0A6A5YQL1_9PLEO</name>
<sequence length="250" mass="28472">MLISSQDFPIPYPQNPSSFESRDLVALPPFAGLASCRFWAKHDPEPFAKRSRVYDGRRCRTFFSKLLKSATQQRRFKEGRSQASAVQTGRLEQWADNYGRWAFGGAVGGLALSIASRSSFPGARGWRRHVGVASVGSAVGLALSIYYYERFQPVRLAIANNSSPRNCTTKQNARLNWSSTMRSLGHHYHLLLHITSSFRRSRSSRMHRFCNQDRVHPRMGLRLHPVETISFTRVQRDMDAINRLNLIEST</sequence>
<keyword evidence="2" id="KW-1185">Reference proteome</keyword>
<reference evidence="1" key="1">
    <citation type="journal article" date="2020" name="Stud. Mycol.">
        <title>101 Dothideomycetes genomes: a test case for predicting lifestyles and emergence of pathogens.</title>
        <authorList>
            <person name="Haridas S."/>
            <person name="Albert R."/>
            <person name="Binder M."/>
            <person name="Bloem J."/>
            <person name="Labutti K."/>
            <person name="Salamov A."/>
            <person name="Andreopoulos B."/>
            <person name="Baker S."/>
            <person name="Barry K."/>
            <person name="Bills G."/>
            <person name="Bluhm B."/>
            <person name="Cannon C."/>
            <person name="Castanera R."/>
            <person name="Culley D."/>
            <person name="Daum C."/>
            <person name="Ezra D."/>
            <person name="Gonzalez J."/>
            <person name="Henrissat B."/>
            <person name="Kuo A."/>
            <person name="Liang C."/>
            <person name="Lipzen A."/>
            <person name="Lutzoni F."/>
            <person name="Magnuson J."/>
            <person name="Mondo S."/>
            <person name="Nolan M."/>
            <person name="Ohm R."/>
            <person name="Pangilinan J."/>
            <person name="Park H.-J."/>
            <person name="Ramirez L."/>
            <person name="Alfaro M."/>
            <person name="Sun H."/>
            <person name="Tritt A."/>
            <person name="Yoshinaga Y."/>
            <person name="Zwiers L.-H."/>
            <person name="Turgeon B."/>
            <person name="Goodwin S."/>
            <person name="Spatafora J."/>
            <person name="Crous P."/>
            <person name="Grigoriev I."/>
        </authorList>
    </citation>
    <scope>NUCLEOTIDE SEQUENCE</scope>
    <source>
        <strain evidence="1">CBS 627.86</strain>
    </source>
</reference>
<dbReference type="AlphaFoldDB" id="A0A6A5YQL1"/>
<protein>
    <submittedName>
        <fullName evidence="1">Uncharacterized protein</fullName>
    </submittedName>
</protein>
<organism evidence="1 2">
    <name type="scientific">Lophiotrema nucula</name>
    <dbReference type="NCBI Taxonomy" id="690887"/>
    <lineage>
        <taxon>Eukaryota</taxon>
        <taxon>Fungi</taxon>
        <taxon>Dikarya</taxon>
        <taxon>Ascomycota</taxon>
        <taxon>Pezizomycotina</taxon>
        <taxon>Dothideomycetes</taxon>
        <taxon>Pleosporomycetidae</taxon>
        <taxon>Pleosporales</taxon>
        <taxon>Lophiotremataceae</taxon>
        <taxon>Lophiotrema</taxon>
    </lineage>
</organism>
<evidence type="ECO:0000313" key="1">
    <source>
        <dbReference type="EMBL" id="KAF2109426.1"/>
    </source>
</evidence>
<dbReference type="EMBL" id="ML977342">
    <property type="protein sequence ID" value="KAF2109426.1"/>
    <property type="molecule type" value="Genomic_DNA"/>
</dbReference>
<dbReference type="Proteomes" id="UP000799770">
    <property type="component" value="Unassembled WGS sequence"/>
</dbReference>
<gene>
    <name evidence="1" type="ORF">BDV96DRAFT_235772</name>
</gene>
<evidence type="ECO:0000313" key="2">
    <source>
        <dbReference type="Proteomes" id="UP000799770"/>
    </source>
</evidence>
<accession>A0A6A5YQL1</accession>